<dbReference type="GO" id="GO:0005507">
    <property type="term" value="F:copper ion binding"/>
    <property type="evidence" value="ECO:0007669"/>
    <property type="project" value="InterPro"/>
</dbReference>
<keyword evidence="11" id="KW-1185">Reference proteome</keyword>
<keyword evidence="4" id="KW-0186">Copper</keyword>
<dbReference type="OrthoDB" id="2121828at2759"/>
<name>A0A9P8QMS2_9HYPO</name>
<dbReference type="Pfam" id="PF00394">
    <property type="entry name" value="Cu-oxidase"/>
    <property type="match status" value="1"/>
</dbReference>
<feature type="domain" description="Plastocyanin-like" evidence="8">
    <location>
        <begin position="434"/>
        <end position="545"/>
    </location>
</feature>
<keyword evidence="3" id="KW-0560">Oxidoreductase</keyword>
<evidence type="ECO:0000313" key="11">
    <source>
        <dbReference type="Proteomes" id="UP000827724"/>
    </source>
</evidence>
<keyword evidence="2" id="KW-0479">Metal-binding</keyword>
<proteinExistence type="inferred from homology"/>
<evidence type="ECO:0000256" key="2">
    <source>
        <dbReference type="ARBA" id="ARBA00022723"/>
    </source>
</evidence>
<organism evidence="10 11">
    <name type="scientific">Trichoderma cornu-damae</name>
    <dbReference type="NCBI Taxonomy" id="654480"/>
    <lineage>
        <taxon>Eukaryota</taxon>
        <taxon>Fungi</taxon>
        <taxon>Dikarya</taxon>
        <taxon>Ascomycota</taxon>
        <taxon>Pezizomycotina</taxon>
        <taxon>Sordariomycetes</taxon>
        <taxon>Hypocreomycetidae</taxon>
        <taxon>Hypocreales</taxon>
        <taxon>Hypocreaceae</taxon>
        <taxon>Trichoderma</taxon>
    </lineage>
</organism>
<dbReference type="PANTHER" id="PTHR11709">
    <property type="entry name" value="MULTI-COPPER OXIDASE"/>
    <property type="match status" value="1"/>
</dbReference>
<evidence type="ECO:0000313" key="10">
    <source>
        <dbReference type="EMBL" id="KAH6609155.1"/>
    </source>
</evidence>
<evidence type="ECO:0000259" key="8">
    <source>
        <dbReference type="Pfam" id="PF07731"/>
    </source>
</evidence>
<reference evidence="10" key="1">
    <citation type="submission" date="2021-08" db="EMBL/GenBank/DDBJ databases">
        <title>Chromosome-Level Trichoderma cornu-damae using Hi-C Data.</title>
        <authorList>
            <person name="Kim C.S."/>
        </authorList>
    </citation>
    <scope>NUCLEOTIDE SEQUENCE</scope>
    <source>
        <strain evidence="10">KA19-0412C</strain>
    </source>
</reference>
<evidence type="ECO:0000256" key="5">
    <source>
        <dbReference type="SAM" id="MobiDB-lite"/>
    </source>
</evidence>
<dbReference type="CDD" id="cd13854">
    <property type="entry name" value="CuRO_1_MaLCC_like"/>
    <property type="match status" value="1"/>
</dbReference>
<feature type="chain" id="PRO_5040400297" evidence="6">
    <location>
        <begin position="19"/>
        <end position="579"/>
    </location>
</feature>
<comment type="similarity">
    <text evidence="1">Belongs to the multicopper oxidase family.</text>
</comment>
<dbReference type="AlphaFoldDB" id="A0A9P8QMS2"/>
<evidence type="ECO:0000256" key="4">
    <source>
        <dbReference type="ARBA" id="ARBA00023008"/>
    </source>
</evidence>
<dbReference type="Pfam" id="PF07731">
    <property type="entry name" value="Cu-oxidase_2"/>
    <property type="match status" value="1"/>
</dbReference>
<dbReference type="Pfam" id="PF07732">
    <property type="entry name" value="Cu-oxidase_3"/>
    <property type="match status" value="1"/>
</dbReference>
<comment type="caution">
    <text evidence="10">The sequence shown here is derived from an EMBL/GenBank/DDBJ whole genome shotgun (WGS) entry which is preliminary data.</text>
</comment>
<dbReference type="Gene3D" id="2.60.40.420">
    <property type="entry name" value="Cupredoxins - blue copper proteins"/>
    <property type="match status" value="3"/>
</dbReference>
<feature type="domain" description="Plastocyanin-like" evidence="7">
    <location>
        <begin position="215"/>
        <end position="350"/>
    </location>
</feature>
<dbReference type="InterPro" id="IPR008972">
    <property type="entry name" value="Cupredoxin"/>
</dbReference>
<feature type="compositionally biased region" description="Polar residues" evidence="5">
    <location>
        <begin position="45"/>
        <end position="58"/>
    </location>
</feature>
<dbReference type="Proteomes" id="UP000827724">
    <property type="component" value="Unassembled WGS sequence"/>
</dbReference>
<dbReference type="GO" id="GO:0016491">
    <property type="term" value="F:oxidoreductase activity"/>
    <property type="evidence" value="ECO:0007669"/>
    <property type="project" value="UniProtKB-KW"/>
</dbReference>
<evidence type="ECO:0000259" key="7">
    <source>
        <dbReference type="Pfam" id="PF00394"/>
    </source>
</evidence>
<feature type="domain" description="Plastocyanin-like" evidence="9">
    <location>
        <begin position="91"/>
        <end position="204"/>
    </location>
</feature>
<dbReference type="InterPro" id="IPR045087">
    <property type="entry name" value="Cu-oxidase_fam"/>
</dbReference>
<dbReference type="InterPro" id="IPR001117">
    <property type="entry name" value="Cu-oxidase_2nd"/>
</dbReference>
<feature type="compositionally biased region" description="Low complexity" evidence="5">
    <location>
        <begin position="65"/>
        <end position="78"/>
    </location>
</feature>
<dbReference type="SUPFAM" id="SSF49503">
    <property type="entry name" value="Cupredoxins"/>
    <property type="match status" value="3"/>
</dbReference>
<keyword evidence="6" id="KW-0732">Signal</keyword>
<dbReference type="CDD" id="cd13901">
    <property type="entry name" value="CuRO_3_MaLCC_like"/>
    <property type="match status" value="1"/>
</dbReference>
<feature type="region of interest" description="Disordered" evidence="5">
    <location>
        <begin position="29"/>
        <end position="79"/>
    </location>
</feature>
<dbReference type="FunFam" id="2.60.40.420:FF:000021">
    <property type="entry name" value="Extracellular dihydrogeodin oxidase/laccase"/>
    <property type="match status" value="1"/>
</dbReference>
<evidence type="ECO:0000256" key="3">
    <source>
        <dbReference type="ARBA" id="ARBA00023002"/>
    </source>
</evidence>
<evidence type="ECO:0000259" key="9">
    <source>
        <dbReference type="Pfam" id="PF07732"/>
    </source>
</evidence>
<accession>A0A9P8QMS2</accession>
<gene>
    <name evidence="10" type="ORF">Trco_002501</name>
</gene>
<evidence type="ECO:0000256" key="1">
    <source>
        <dbReference type="ARBA" id="ARBA00010609"/>
    </source>
</evidence>
<protein>
    <submittedName>
        <fullName evidence="10">Multicopper oxidase</fullName>
    </submittedName>
</protein>
<evidence type="ECO:0000256" key="6">
    <source>
        <dbReference type="SAM" id="SignalP"/>
    </source>
</evidence>
<dbReference type="InterPro" id="IPR011706">
    <property type="entry name" value="Cu-oxidase_C"/>
</dbReference>
<dbReference type="EMBL" id="JAIWOZ010000002">
    <property type="protein sequence ID" value="KAH6609155.1"/>
    <property type="molecule type" value="Genomic_DNA"/>
</dbReference>
<sequence length="579" mass="64461">MNLTAFLALSGVIRQAAALSQWQTNRKSTWGTLDNPTYPKWLPDPSTNQLQSRDSSSLPPWGTRTAANTNPYTNPPNTGVTRTYDFTLSRGLASPDGYQKQVILVNDQFPGPLIEANWGDTIQVTVHNNITGPDEGTALHWHGFLQKGSPWFDGVPSAQQCPIVPGQSLTYSFQADLFGTSWYHSHYSSQYAGGLLGPILVHGPVHEDYDIDLGPIILADWFHKEYFDIIKLVASTNSSNWLQYSDNNLIQGYAKFKFQKGKKHLLRLINTSAAGLERFSIDGHTLTVVANDFVPVQPYQANYVTLGVGQRLHVIVEGTGSVNGSYWMRSNISEICNLPLQPHGLAAIYYDDADTNALPTSAANFYPGDDGSCTTDPLNVTVPYYPIQPSEPSITQFITINEIVNATGNLVWTIDGSAAHVDYNKAIYLLANENNLTYPLEPTWNVYNIYDNSSVRIVLQNAHEFSHPIHIHGHNMYILAEGEGTWDGTIIRPNNPQRRDTQQLRSNGYIVIQYETDNPGVWPLHCHIAWHVSMGFYIALIERPDDIAQASVPQAIKNTCVAWNKYTKNNVIQQIDSGV</sequence>
<dbReference type="CDD" id="cd13880">
    <property type="entry name" value="CuRO_2_MaLCC_like"/>
    <property type="match status" value="1"/>
</dbReference>
<dbReference type="InterPro" id="IPR011707">
    <property type="entry name" value="Cu-oxidase-like_N"/>
</dbReference>
<dbReference type="PANTHER" id="PTHR11709:SF145">
    <property type="entry name" value="LCC1"/>
    <property type="match status" value="1"/>
</dbReference>
<feature type="signal peptide" evidence="6">
    <location>
        <begin position="1"/>
        <end position="18"/>
    </location>
</feature>